<keyword evidence="3" id="KW-1185">Reference proteome</keyword>
<dbReference type="InterPro" id="IPR046537">
    <property type="entry name" value="DUF6602"/>
</dbReference>
<dbReference type="Proteomes" id="UP001154860">
    <property type="component" value="Unassembled WGS sequence"/>
</dbReference>
<sequence>MKTTKHFDYITNRITAAKRNADSLASGIGHHGIAGEIREIAVKECIEPFLTQSYQCGTGKVIDSFQKLSDQLDLIVYHKKVAPPILVGRDLGLYPIECVRYVFEIKTTLNANEIRDSNKKFRSISMLTSFPKQEENGSITSGPRPTTVLLAFNSDIAGSEIERYQKHTVDDYPPCTVLCVLGKGYWFFHGPSKSWCGLETTRGYPPFFEFSMFITGLMNTLSSEETSIRPFSPGVYINIDDILLQPLSSPFESTDTVEDNCTDTKD</sequence>
<dbReference type="RefSeq" id="WP_205489526.1">
    <property type="nucleotide sequence ID" value="NZ_JAFHKI010000028.1"/>
</dbReference>
<evidence type="ECO:0000313" key="2">
    <source>
        <dbReference type="EMBL" id="MBN2974934.1"/>
    </source>
</evidence>
<proteinExistence type="predicted"/>
<dbReference type="Pfam" id="PF20247">
    <property type="entry name" value="DUF6602"/>
    <property type="match status" value="1"/>
</dbReference>
<reference evidence="2 3" key="1">
    <citation type="journal article" date="2021" name="Int. J. Syst. Evol. Microbiol.">
        <title>Pseudomonas lactucae sp. nov., a pathogen causing bacterial rot of lettuce in Japan.</title>
        <authorList>
            <person name="Sawada H."/>
            <person name="Fujikawa T."/>
            <person name="Satou M."/>
        </authorList>
    </citation>
    <scope>NUCLEOTIDE SEQUENCE [LARGE SCALE GENOMIC DNA]</scope>
    <source>
        <strain evidence="2 3">MAFF 301381</strain>
    </source>
</reference>
<comment type="caution">
    <text evidence="2">The sequence shown here is derived from an EMBL/GenBank/DDBJ whole genome shotgun (WGS) entry which is preliminary data.</text>
</comment>
<evidence type="ECO:0000313" key="3">
    <source>
        <dbReference type="Proteomes" id="UP001154860"/>
    </source>
</evidence>
<organism evidence="2 3">
    <name type="scientific">Pseudomonas lactucae</name>
    <dbReference type="NCBI Taxonomy" id="2813360"/>
    <lineage>
        <taxon>Bacteria</taxon>
        <taxon>Pseudomonadati</taxon>
        <taxon>Pseudomonadota</taxon>
        <taxon>Gammaproteobacteria</taxon>
        <taxon>Pseudomonadales</taxon>
        <taxon>Pseudomonadaceae</taxon>
        <taxon>Pseudomonas</taxon>
    </lineage>
</organism>
<feature type="domain" description="DUF6602" evidence="1">
    <location>
        <begin position="25"/>
        <end position="125"/>
    </location>
</feature>
<accession>A0A9X0Y986</accession>
<name>A0A9X0Y986_9PSED</name>
<dbReference type="EMBL" id="JAFHKJ010000011">
    <property type="protein sequence ID" value="MBN2974934.1"/>
    <property type="molecule type" value="Genomic_DNA"/>
</dbReference>
<dbReference type="AlphaFoldDB" id="A0A9X0Y986"/>
<protein>
    <recommendedName>
        <fullName evidence="1">DUF6602 domain-containing protein</fullName>
    </recommendedName>
</protein>
<dbReference type="CDD" id="cd21173">
    <property type="entry name" value="NucC-like"/>
    <property type="match status" value="1"/>
</dbReference>
<reference evidence="2 3" key="2">
    <citation type="journal article" date="2023" name="Plant Pathol.">
        <title>Dismantling and reorganizing Pseudomonas marginalis sensu#lato.</title>
        <authorList>
            <person name="Sawada H."/>
            <person name="Fujikawa T."/>
            <person name="Satou M."/>
        </authorList>
    </citation>
    <scope>NUCLEOTIDE SEQUENCE [LARGE SCALE GENOMIC DNA]</scope>
    <source>
        <strain evidence="2 3">MAFF 301381</strain>
    </source>
</reference>
<gene>
    <name evidence="2" type="ORF">JWR99_02625</name>
</gene>
<evidence type="ECO:0000259" key="1">
    <source>
        <dbReference type="Pfam" id="PF20247"/>
    </source>
</evidence>